<sequence length="1699" mass="191222">MEAAPRLPMICFHFKISTEAVSFESKLKEYIAKVYHEDPNSYSNEIYELECLRAGATRPTEDISGCELLKEYYCQLHFLKSRFPMEEGQPCAIFIFRGKNLISDIMGKDTYTNISCSVQDINFELMCILYNIGALHTQLGAADKRSSPDGMKMACSHFQCAAWAFQSMREIYSHMVALHEANEITHAMQLISLAQAQECILEKSMLDNRKAKTIAKIAVQVMEYYKQALTYMQAAREDSELLRTEKYTLKYLPFKIEYHRAIALLYRGQESEEQQKMGERVAFYQAALEHHEEARKHAASMSSSLSGPFKEALAFTLDVIEGKRKAAKNENEFIYHEEVPDRQTLEEAPPACLVKGIPFSIHDTEVSGPDIFAKLVPIKAHEASSLYSEQKAKMLRRIGELVDVKNQTLAEFMSSLQLETLSQMHQARGLPQEIVDRAAALAARPSACQDLVTVMSKLSNSYHDVEAMLRDIQQLLKEEGQKEKEYQTIMGKRAPSIIATDLSREAAKYQEAHGKASESNQNLHKAMTAHVANIKVLAMPLSQLQQHIPSIDFPNPNIDEAKLTQIQKLVGKVEEMRNQRAMLWGQLRDAVHQDDITGKLVTKQNDPNLEELFQKELEKHKKLTELIEQNAAAQDNICKALVDIYAQFTNSRKYLQDVLNKRATVLSNLIGSYDMYEDLLSKANKGIEFYDKLETNVSKLLQRIKSACKVQDEEREQILLKNNQVKGADVIASAGISRAPKLKDYLDNLKADKIASYPVDTNTTFQAPIYQPSVTDSQQWPPGVRPTPVGSEITTTASSLGNVKNENRLDYGSGQLAYGSYGTSNQYNQVYTYSAGTNYTNPVTTANVTSQPDYSAYVGTSSGANATVLPSQTGFVDSAYNPTTHNQPVSNTAANPGQDNYNFNVPGYNYYQYSTQPTTQAQDTSHNTHQTYPSNYPQSTYGTTSSTGTNQSAVYTQPSTYQPAGYDGYNQAGYNMAAMYGSTVTQGGYTQPVTQTTYTTVSYTQPSNQMYAQANYTQANYIQPTTQSNYVQPTNQVGYTQPAAQEKSLDAVLSERMAALMPKSKKDGNLNPYVPTQYPQYDQMQGYNQHSSYSYANTNIPASSYYTMSNTNYPYVTTSEQSAVDANNYSSGVNTSVTTTTTDTTYGYPNQSGTYPTNYYQTTQSTTATNDQLSSTYNTNMYSTDAYNTTYTDPAAIMNTQDQDQTYLYQQYYAQNTSQYYNYPQQQNNQSSTEYDAQTYYNYPSAYASDNQTVQPPTAASSTTSITSISKSEVSITKKTESSIDLLCGIDFNISVAPLMPQQKVEKVEVEEDKEIPKPQPVDAPAIIPVVPISKPEEKLKPVTLVRKKIVRPATDPFQNTEVVKQFVQEVDKFEKFCDTLVTKTLNGPTTLDLKWKEVQDRQENEGYNKSISVARCYPLKNRFPDILPYDYSRVELRSTKDDYINASYVKDASQNCPVYIVTQAPTQSTTIDFWTMIWEQEVELIVCLLNKNETENEMYWPKDIGKDIIISNFVISLVSTVTKDHWIERRINISQPDQRKLKSLLHLQFISWPGSIFPTTPIPFVNFVKETVAKYDELDMASPILVHCSAGIGRSGLFCLLVTAVLEVTINPVVIPDISLICGRMSTKRKNILRDREHLRFCYVAFLYYLKELQSRFKPESTTSGHSRKASTSSLNMPPVVDDPFSSLDPLWASKRSN</sequence>
<evidence type="ECO:0000313" key="2">
    <source>
        <dbReference type="Proteomes" id="UP001056778"/>
    </source>
</evidence>
<protein>
    <submittedName>
        <fullName evidence="1">Pcd6 interacting protein-related</fullName>
    </submittedName>
</protein>
<dbReference type="Proteomes" id="UP001056778">
    <property type="component" value="Chromosome 3"/>
</dbReference>
<comment type="caution">
    <text evidence="1">The sequence shown here is derived from an EMBL/GenBank/DDBJ whole genome shotgun (WGS) entry which is preliminary data.</text>
</comment>
<gene>
    <name evidence="1" type="ORF">MML48_3g00007177</name>
</gene>
<evidence type="ECO:0000313" key="1">
    <source>
        <dbReference type="EMBL" id="KAI4466249.1"/>
    </source>
</evidence>
<accession>A0ACB9THT2</accession>
<reference evidence="1" key="1">
    <citation type="submission" date="2022-04" db="EMBL/GenBank/DDBJ databases">
        <title>Chromosome-scale genome assembly of Holotrichia oblita Faldermann.</title>
        <authorList>
            <person name="Rongchong L."/>
        </authorList>
    </citation>
    <scope>NUCLEOTIDE SEQUENCE</scope>
    <source>
        <strain evidence="1">81SQS9</strain>
    </source>
</reference>
<keyword evidence="2" id="KW-1185">Reference proteome</keyword>
<organism evidence="1 2">
    <name type="scientific">Holotrichia oblita</name>
    <name type="common">Chafer beetle</name>
    <dbReference type="NCBI Taxonomy" id="644536"/>
    <lineage>
        <taxon>Eukaryota</taxon>
        <taxon>Metazoa</taxon>
        <taxon>Ecdysozoa</taxon>
        <taxon>Arthropoda</taxon>
        <taxon>Hexapoda</taxon>
        <taxon>Insecta</taxon>
        <taxon>Pterygota</taxon>
        <taxon>Neoptera</taxon>
        <taxon>Endopterygota</taxon>
        <taxon>Coleoptera</taxon>
        <taxon>Polyphaga</taxon>
        <taxon>Scarabaeiformia</taxon>
        <taxon>Scarabaeidae</taxon>
        <taxon>Melolonthinae</taxon>
        <taxon>Holotrichia</taxon>
    </lineage>
</organism>
<dbReference type="EMBL" id="CM043017">
    <property type="protein sequence ID" value="KAI4466249.1"/>
    <property type="molecule type" value="Genomic_DNA"/>
</dbReference>
<name>A0ACB9THT2_HOLOL</name>
<proteinExistence type="predicted"/>